<feature type="non-terminal residue" evidence="3">
    <location>
        <position position="1091"/>
    </location>
</feature>
<feature type="domain" description="DUF8202" evidence="2">
    <location>
        <begin position="259"/>
        <end position="448"/>
    </location>
</feature>
<dbReference type="InterPro" id="IPR013320">
    <property type="entry name" value="ConA-like_dom_sf"/>
</dbReference>
<dbReference type="SUPFAM" id="SSF49899">
    <property type="entry name" value="Concanavalin A-like lectins/glucanases"/>
    <property type="match status" value="1"/>
</dbReference>
<gene>
    <name evidence="3" type="ORF">LV89_04304</name>
</gene>
<dbReference type="GO" id="GO:0004553">
    <property type="term" value="F:hydrolase activity, hydrolyzing O-glycosyl compounds"/>
    <property type="evidence" value="ECO:0007669"/>
    <property type="project" value="UniProtKB-ARBA"/>
</dbReference>
<dbReference type="Pfam" id="PF26628">
    <property type="entry name" value="DUF8202"/>
    <property type="match status" value="1"/>
</dbReference>
<dbReference type="AlphaFoldDB" id="A0A316DJ08"/>
<dbReference type="GO" id="GO:0005975">
    <property type="term" value="P:carbohydrate metabolic process"/>
    <property type="evidence" value="ECO:0007669"/>
    <property type="project" value="UniProtKB-ARBA"/>
</dbReference>
<name>A0A316DJ08_9BACT</name>
<evidence type="ECO:0000313" key="4">
    <source>
        <dbReference type="Proteomes" id="UP000245489"/>
    </source>
</evidence>
<dbReference type="RefSeq" id="WP_211321251.1">
    <property type="nucleotide sequence ID" value="NZ_QGGO01000034.1"/>
</dbReference>
<reference evidence="3 4" key="1">
    <citation type="submission" date="2018-05" db="EMBL/GenBank/DDBJ databases">
        <title>Genomic Encyclopedia of Archaeal and Bacterial Type Strains, Phase II (KMG-II): from individual species to whole genera.</title>
        <authorList>
            <person name="Goeker M."/>
        </authorList>
    </citation>
    <scope>NUCLEOTIDE SEQUENCE [LARGE SCALE GENOMIC DNA]</scope>
    <source>
        <strain evidence="3 4">DSM 22214</strain>
    </source>
</reference>
<dbReference type="Proteomes" id="UP000245489">
    <property type="component" value="Unassembled WGS sequence"/>
</dbReference>
<keyword evidence="4" id="KW-1185">Reference proteome</keyword>
<protein>
    <submittedName>
        <fullName evidence="3">Putative repeat protein (TIGR01451 family)</fullName>
    </submittedName>
</protein>
<evidence type="ECO:0000313" key="3">
    <source>
        <dbReference type="EMBL" id="PWK17588.1"/>
    </source>
</evidence>
<comment type="caution">
    <text evidence="3">The sequence shown here is derived from an EMBL/GenBank/DDBJ whole genome shotgun (WGS) entry which is preliminary data.</text>
</comment>
<organism evidence="3 4">
    <name type="scientific">Arcicella aurantiaca</name>
    <dbReference type="NCBI Taxonomy" id="591202"/>
    <lineage>
        <taxon>Bacteria</taxon>
        <taxon>Pseudomonadati</taxon>
        <taxon>Bacteroidota</taxon>
        <taxon>Cytophagia</taxon>
        <taxon>Cytophagales</taxon>
        <taxon>Flectobacillaceae</taxon>
        <taxon>Arcicella</taxon>
    </lineage>
</organism>
<sequence>MKTHFQKQTSLIARWLQTVFILVAMIVVGQQANAQAPGGVTTGLRLWLKANDGTNTTTQGGSISSWQDKSGLGFHVVQTNANWQPFYHENARNFNPVVRFTGSESIGNTKANLIIPATTNPMTLINAFQCTRTTALYHTLVSFGGGADYPSDHINGDKYLSYVEATSHVATYHPTLLEGKFTVGYSTHANLAGTAGVRQIGFNGLQNMYLPPITDGTFPAGGFTGNFSVGAQKPDGIAEPFVGDIPEVIVYNRVLTNVELQKAQSYIALKYGITMDKATNYLNSSGSIMWPATQDYGSNVFGIARDDASALNQKVSQSTDAGGVLKMALQNDFVSSNQDASRTVSLVDGQSLMVGDNGQPLSLYTTFALSCGSIANSVKLSTVWKVANINSVGGVILKMDFAASGINDQPYIIIGSSPTFGAGTYRKIDGTMNDDGTTATFTVKLKNGEYFTFGGVRGAGVCPKCAYSSTTLEWDKAPFWPIPTASNTAVTRTLGTGQNLSMIFNDPQGVEFAKGVRPIRYGKTLLLDRWDNLTPTGTPNGGAYTGVFTMDKASKVKFDINAIDRWAVDCKDIVEIKGYCGTTLIMPILTAVDEAHKTFTISGNVATGNSKWSGYFDKRGKLNVYFDRAVNKIEIIWKSTKGGTGNRFQRIGIGNVQFICPEVDDVCAMNDDDVIFKRLIADGVTAKKTCENLRFEYKLKNLSCVVAKVVNLTDVLPAGMAWITDGYEAGTYGGTTNAYAGTTNLSVTSITIPPGMEISVFASAKFTNTGSAGYANKASITVNGGTVGAIQSNCGNNNTWSSTSAQPAPVPTISHTVDKTCYKQNEVLTFTVTVNNTTGAAITGVEFKTALEGKFTMVGSSVSTTLGGTIALPDGQSSYDGLEFLEITGMSIPTGTSTFAYQVRTNTSDSTFVMKSTISADPNSDCAEEASQKTNEITLAPCPPCTAGTAVPVITQTTATNTCPAITVNLATMTNTGTKPAGTNLVWSTRKTPNSPTDTLSNLNVGAGKYYALYRDKVSGCFGTGGADSVMVTISLCVSTPSPRIPSAGGNDSGNAGTELNPIGGTQPYNYTNGSGDAGCVAPTGSPAYQY</sequence>
<evidence type="ECO:0000259" key="2">
    <source>
        <dbReference type="Pfam" id="PF26628"/>
    </source>
</evidence>
<proteinExistence type="predicted"/>
<dbReference type="InterPro" id="IPR058515">
    <property type="entry name" value="DUF8202"/>
</dbReference>
<accession>A0A316DJ08</accession>
<feature type="region of interest" description="Disordered" evidence="1">
    <location>
        <begin position="1045"/>
        <end position="1068"/>
    </location>
</feature>
<dbReference type="EMBL" id="QGGO01000034">
    <property type="protein sequence ID" value="PWK17588.1"/>
    <property type="molecule type" value="Genomic_DNA"/>
</dbReference>
<evidence type="ECO:0000256" key="1">
    <source>
        <dbReference type="SAM" id="MobiDB-lite"/>
    </source>
</evidence>